<proteinExistence type="predicted"/>
<feature type="chain" id="PRO_5047120490" description="WG repeat protein" evidence="1">
    <location>
        <begin position="26"/>
        <end position="337"/>
    </location>
</feature>
<evidence type="ECO:0000256" key="1">
    <source>
        <dbReference type="SAM" id="SignalP"/>
    </source>
</evidence>
<protein>
    <recommendedName>
        <fullName evidence="4">WG repeat protein</fullName>
    </recommendedName>
</protein>
<evidence type="ECO:0000313" key="3">
    <source>
        <dbReference type="Proteomes" id="UP001500736"/>
    </source>
</evidence>
<reference evidence="2 3" key="1">
    <citation type="journal article" date="2019" name="Int. J. Syst. Evol. Microbiol.">
        <title>The Global Catalogue of Microorganisms (GCM) 10K type strain sequencing project: providing services to taxonomists for standard genome sequencing and annotation.</title>
        <authorList>
            <consortium name="The Broad Institute Genomics Platform"/>
            <consortium name="The Broad Institute Genome Sequencing Center for Infectious Disease"/>
            <person name="Wu L."/>
            <person name="Ma J."/>
        </authorList>
    </citation>
    <scope>NUCLEOTIDE SEQUENCE [LARGE SCALE GENOMIC DNA]</scope>
    <source>
        <strain evidence="2 3">JCM 15976</strain>
    </source>
</reference>
<dbReference type="Pfam" id="PF14903">
    <property type="entry name" value="WG_beta_rep"/>
    <property type="match status" value="1"/>
</dbReference>
<feature type="signal peptide" evidence="1">
    <location>
        <begin position="1"/>
        <end position="25"/>
    </location>
</feature>
<dbReference type="Proteomes" id="UP001500736">
    <property type="component" value="Unassembled WGS sequence"/>
</dbReference>
<accession>A0ABN1JTL8</accession>
<comment type="caution">
    <text evidence="2">The sequence shown here is derived from an EMBL/GenBank/DDBJ whole genome shotgun (WGS) entry which is preliminary data.</text>
</comment>
<dbReference type="InterPro" id="IPR032774">
    <property type="entry name" value="WG_beta_rep"/>
</dbReference>
<keyword evidence="1" id="KW-0732">Signal</keyword>
<name>A0ABN1JTL8_9FLAO</name>
<keyword evidence="3" id="KW-1185">Reference proteome</keyword>
<dbReference type="RefSeq" id="WP_343798377.1">
    <property type="nucleotide sequence ID" value="NZ_BAAAGF010000003.1"/>
</dbReference>
<evidence type="ECO:0000313" key="2">
    <source>
        <dbReference type="EMBL" id="GAA0746446.1"/>
    </source>
</evidence>
<organism evidence="2 3">
    <name type="scientific">Gaetbulibacter jejuensis</name>
    <dbReference type="NCBI Taxonomy" id="584607"/>
    <lineage>
        <taxon>Bacteria</taxon>
        <taxon>Pseudomonadati</taxon>
        <taxon>Bacteroidota</taxon>
        <taxon>Flavobacteriia</taxon>
        <taxon>Flavobacteriales</taxon>
        <taxon>Flavobacteriaceae</taxon>
        <taxon>Gaetbulibacter</taxon>
    </lineage>
</organism>
<evidence type="ECO:0008006" key="4">
    <source>
        <dbReference type="Google" id="ProtNLM"/>
    </source>
</evidence>
<sequence length="337" mass="39373">MKQPIGVKKTAFIISLFLFSSFVIAQDISDKQILKHIKGKEIEWITDENNLAKVKMKSTKKWGVYNIDAYYDLDEAIIDFDEVVAPKFDSIGWFKNMEPFTIVKIKKKYGILLNPYEIHDAAERANCIYDAIKMKEVDGRYYALVKQNEKWGLVDWFEDIVLVDPTFDNPEDVPLVWIEGWAKDMFVTSKKKLKADILIFDESNGDGVFKARNKATKKWGMYQSLGENDLTTLIPAKYDSIRFFGYNSKYTAVYNKGKVGMHLSYWSYNENTKLSVPCIYEEYKNFDADGVLKLAVKKDGKWGWVNWLTGKEQSEFKYETLDDLPYPYYKQDIWIED</sequence>
<gene>
    <name evidence="2" type="ORF">GCM10009431_22760</name>
</gene>
<dbReference type="EMBL" id="BAAAGF010000003">
    <property type="protein sequence ID" value="GAA0746446.1"/>
    <property type="molecule type" value="Genomic_DNA"/>
</dbReference>